<feature type="region of interest" description="Disordered" evidence="1">
    <location>
        <begin position="141"/>
        <end position="184"/>
    </location>
</feature>
<reference evidence="3" key="1">
    <citation type="submission" date="2023-06" db="EMBL/GenBank/DDBJ databases">
        <title>Genome-scale phylogeny and comparative genomics of the fungal order Sordariales.</title>
        <authorList>
            <consortium name="Lawrence Berkeley National Laboratory"/>
            <person name="Hensen N."/>
            <person name="Bonometti L."/>
            <person name="Westerberg I."/>
            <person name="Brannstrom I.O."/>
            <person name="Guillou S."/>
            <person name="Cros-Aarteil S."/>
            <person name="Calhoun S."/>
            <person name="Haridas S."/>
            <person name="Kuo A."/>
            <person name="Mondo S."/>
            <person name="Pangilinan J."/>
            <person name="Riley R."/>
            <person name="Labutti K."/>
            <person name="Andreopoulos B."/>
            <person name="Lipzen A."/>
            <person name="Chen C."/>
            <person name="Yanf M."/>
            <person name="Daum C."/>
            <person name="Ng V."/>
            <person name="Clum A."/>
            <person name="Steindorff A."/>
            <person name="Ohm R."/>
            <person name="Martin F."/>
            <person name="Silar P."/>
            <person name="Natvig D."/>
            <person name="Lalanne C."/>
            <person name="Gautier V."/>
            <person name="Ament-Velasquez S.L."/>
            <person name="Kruys A."/>
            <person name="Hutchinson M.I."/>
            <person name="Powell A.J."/>
            <person name="Barry K."/>
            <person name="Miller A.N."/>
            <person name="Grigoriev I.V."/>
            <person name="Debuchy R."/>
            <person name="Gladieux P."/>
            <person name="Thoren M.H."/>
            <person name="Johannesson H."/>
        </authorList>
    </citation>
    <scope>NUCLEOTIDE SEQUENCE</scope>
    <source>
        <strain evidence="3">CBS 606.72</strain>
    </source>
</reference>
<gene>
    <name evidence="3" type="ORF">B0T14DRAFT_294314</name>
</gene>
<keyword evidence="4" id="KW-1185">Reference proteome</keyword>
<feature type="signal peptide" evidence="2">
    <location>
        <begin position="1"/>
        <end position="19"/>
    </location>
</feature>
<name>A0AA40BUE0_9PEZI</name>
<feature type="compositionally biased region" description="Basic and acidic residues" evidence="1">
    <location>
        <begin position="161"/>
        <end position="172"/>
    </location>
</feature>
<evidence type="ECO:0000313" key="4">
    <source>
        <dbReference type="Proteomes" id="UP001175000"/>
    </source>
</evidence>
<evidence type="ECO:0000256" key="1">
    <source>
        <dbReference type="SAM" id="MobiDB-lite"/>
    </source>
</evidence>
<comment type="caution">
    <text evidence="3">The sequence shown here is derived from an EMBL/GenBank/DDBJ whole genome shotgun (WGS) entry which is preliminary data.</text>
</comment>
<dbReference type="EMBL" id="JAULSU010000006">
    <property type="protein sequence ID" value="KAK0614048.1"/>
    <property type="molecule type" value="Genomic_DNA"/>
</dbReference>
<dbReference type="Proteomes" id="UP001175000">
    <property type="component" value="Unassembled WGS sequence"/>
</dbReference>
<evidence type="ECO:0008006" key="5">
    <source>
        <dbReference type="Google" id="ProtNLM"/>
    </source>
</evidence>
<evidence type="ECO:0000256" key="2">
    <source>
        <dbReference type="SAM" id="SignalP"/>
    </source>
</evidence>
<keyword evidence="2" id="KW-0732">Signal</keyword>
<proteinExistence type="predicted"/>
<feature type="chain" id="PRO_5041458250" description="Secreted protein" evidence="2">
    <location>
        <begin position="20"/>
        <end position="184"/>
    </location>
</feature>
<protein>
    <recommendedName>
        <fullName evidence="5">Secreted protein</fullName>
    </recommendedName>
</protein>
<accession>A0AA40BUE0</accession>
<dbReference type="AlphaFoldDB" id="A0AA40BUE0"/>
<sequence length="184" mass="20026">MKWLHTMIALLSRIPPSAHLGLAIGVLSTEQSVHQLAIAIRLGKCKREGNSMLPDSGNPRQFGGDGQIIGRGISHFPGRACWTGATLRCFAPVWRELFLLPRVHNVALRSVSCGCVLASSAEHALGTRGDVFLSPFQQSSEIPGAFADSRPEQTSRVTKTSKTEAKQIERPRLNHATPAQRSRP</sequence>
<evidence type="ECO:0000313" key="3">
    <source>
        <dbReference type="EMBL" id="KAK0614048.1"/>
    </source>
</evidence>
<organism evidence="3 4">
    <name type="scientific">Immersiella caudata</name>
    <dbReference type="NCBI Taxonomy" id="314043"/>
    <lineage>
        <taxon>Eukaryota</taxon>
        <taxon>Fungi</taxon>
        <taxon>Dikarya</taxon>
        <taxon>Ascomycota</taxon>
        <taxon>Pezizomycotina</taxon>
        <taxon>Sordariomycetes</taxon>
        <taxon>Sordariomycetidae</taxon>
        <taxon>Sordariales</taxon>
        <taxon>Lasiosphaeriaceae</taxon>
        <taxon>Immersiella</taxon>
    </lineage>
</organism>